<sequence length="439" mass="50614">MIKKLHLLIVVLLISVCSLSAQIQSGPMLGYSEMREVMLWVQTKKEASVKFVYWDKEKPAVKYSTEEVKTTKTDAFVAKLVADEVLPGKKYGYEVWVDKKKVAISYPLEFQTQTLWQWRTDPPAFKFAVGSCAYINEEGFDRPGTPYGSEYEIFRSIYQSKPDFMLWSGDNIYLREVDWNTRTGILKRYTHTRSLPEMQPLLGSIHNYAIWDDHDFGPNDADRGFVSKKQTLDAFKLFWGNLNYTFKDEGVTGSFQWADCQFFLMDDRWWRTPNERTTGTQEYFGQKQIQWLIDALKFSNAPFKFVIVGGQVGNPAKIFENFANYEEERNQLFDLITKEKIPGVIFISGDRHWTALCKVERPGAYPLYDLTISALTSGPSKPVKEEADTPYVEGTSVTKHNYGLLEISGPRTSRVLKINVLDKDGKELWTKEIKASELR</sequence>
<feature type="signal peptide" evidence="1">
    <location>
        <begin position="1"/>
        <end position="23"/>
    </location>
</feature>
<name>A0A4Q5M379_9BACT</name>
<dbReference type="RefSeq" id="WP_130020288.1">
    <property type="nucleotide sequence ID" value="NZ_SEWF01000008.1"/>
</dbReference>
<dbReference type="PANTHER" id="PTHR33987:SF1">
    <property type="entry name" value="CALCINEURIN-LIKE METALLO-PHOSPHOESTERASE SUPERFAMILY PROTEIN"/>
    <property type="match status" value="1"/>
</dbReference>
<evidence type="ECO:0000313" key="4">
    <source>
        <dbReference type="EMBL" id="RYU96307.1"/>
    </source>
</evidence>
<dbReference type="Pfam" id="PF25077">
    <property type="entry name" value="DUF7800"/>
    <property type="match status" value="1"/>
</dbReference>
<dbReference type="InterPro" id="IPR018946">
    <property type="entry name" value="PhoD-like_MPP"/>
</dbReference>
<dbReference type="InterPro" id="IPR029052">
    <property type="entry name" value="Metallo-depent_PP-like"/>
</dbReference>
<organism evidence="4 5">
    <name type="scientific">Emticicia agri</name>
    <dbReference type="NCBI Taxonomy" id="2492393"/>
    <lineage>
        <taxon>Bacteria</taxon>
        <taxon>Pseudomonadati</taxon>
        <taxon>Bacteroidota</taxon>
        <taxon>Cytophagia</taxon>
        <taxon>Cytophagales</taxon>
        <taxon>Leadbetterellaceae</taxon>
        <taxon>Emticicia</taxon>
    </lineage>
</organism>
<evidence type="ECO:0000259" key="3">
    <source>
        <dbReference type="Pfam" id="PF25077"/>
    </source>
</evidence>
<accession>A0A4Q5M379</accession>
<keyword evidence="5" id="KW-1185">Reference proteome</keyword>
<dbReference type="AlphaFoldDB" id="A0A4Q5M379"/>
<dbReference type="Gene3D" id="3.60.21.70">
    <property type="entry name" value="PhoD-like phosphatase"/>
    <property type="match status" value="1"/>
</dbReference>
<dbReference type="SUPFAM" id="SSF56300">
    <property type="entry name" value="Metallo-dependent phosphatases"/>
    <property type="match status" value="1"/>
</dbReference>
<reference evidence="4 5" key="1">
    <citation type="submission" date="2019-02" db="EMBL/GenBank/DDBJ databases">
        <title>Bacterial novel species Emticicia sp. 17J42-9 isolated from soil.</title>
        <authorList>
            <person name="Jung H.-Y."/>
        </authorList>
    </citation>
    <scope>NUCLEOTIDE SEQUENCE [LARGE SCALE GENOMIC DNA]</scope>
    <source>
        <strain evidence="4 5">17J42-9</strain>
    </source>
</reference>
<dbReference type="InterPro" id="IPR056702">
    <property type="entry name" value="DUF7800"/>
</dbReference>
<feature type="chain" id="PRO_5020617665" evidence="1">
    <location>
        <begin position="24"/>
        <end position="439"/>
    </location>
</feature>
<feature type="domain" description="DUF7800" evidence="3">
    <location>
        <begin position="21"/>
        <end position="112"/>
    </location>
</feature>
<evidence type="ECO:0000256" key="1">
    <source>
        <dbReference type="SAM" id="SignalP"/>
    </source>
</evidence>
<keyword evidence="1" id="KW-0732">Signal</keyword>
<dbReference type="OrthoDB" id="9763616at2"/>
<evidence type="ECO:0000259" key="2">
    <source>
        <dbReference type="Pfam" id="PF09423"/>
    </source>
</evidence>
<proteinExistence type="predicted"/>
<gene>
    <name evidence="4" type="ORF">EWM59_07285</name>
</gene>
<comment type="caution">
    <text evidence="4">The sequence shown here is derived from an EMBL/GenBank/DDBJ whole genome shotgun (WGS) entry which is preliminary data.</text>
</comment>
<dbReference type="EMBL" id="SEWF01000008">
    <property type="protein sequence ID" value="RYU96307.1"/>
    <property type="molecule type" value="Genomic_DNA"/>
</dbReference>
<evidence type="ECO:0000313" key="5">
    <source>
        <dbReference type="Proteomes" id="UP000293162"/>
    </source>
</evidence>
<dbReference type="CDD" id="cd07389">
    <property type="entry name" value="MPP_PhoD"/>
    <property type="match status" value="1"/>
</dbReference>
<dbReference type="Pfam" id="PF09423">
    <property type="entry name" value="PhoD"/>
    <property type="match status" value="1"/>
</dbReference>
<feature type="domain" description="PhoD-like phosphatase metallophosphatase" evidence="2">
    <location>
        <begin position="127"/>
        <end position="388"/>
    </location>
</feature>
<dbReference type="InterPro" id="IPR038607">
    <property type="entry name" value="PhoD-like_sf"/>
</dbReference>
<dbReference type="PANTHER" id="PTHR33987">
    <property type="entry name" value="CALCINEURIN-LIKE METALLO-PHOSPHOESTERASE SUPERFAMILY PROTEIN"/>
    <property type="match status" value="1"/>
</dbReference>
<protein>
    <submittedName>
        <fullName evidence="4">Alkaline phosphatase family protein</fullName>
    </submittedName>
</protein>
<dbReference type="Proteomes" id="UP000293162">
    <property type="component" value="Unassembled WGS sequence"/>
</dbReference>